<name>A0AAU9CH15_9BACT</name>
<keyword evidence="1" id="KW-0285">Flavoprotein</keyword>
<dbReference type="InterPro" id="IPR001433">
    <property type="entry name" value="OxRdtase_FAD/NAD-bd"/>
</dbReference>
<evidence type="ECO:0000256" key="1">
    <source>
        <dbReference type="ARBA" id="ARBA00022630"/>
    </source>
</evidence>
<proteinExistence type="predicted"/>
<dbReference type="GO" id="GO:0016491">
    <property type="term" value="F:oxidoreductase activity"/>
    <property type="evidence" value="ECO:0007669"/>
    <property type="project" value="InterPro"/>
</dbReference>
<dbReference type="InterPro" id="IPR002937">
    <property type="entry name" value="Amino_oxidase"/>
</dbReference>
<dbReference type="InterPro" id="IPR036188">
    <property type="entry name" value="FAD/NAD-bd_sf"/>
</dbReference>
<dbReference type="EMBL" id="AP025314">
    <property type="protein sequence ID" value="BDD08525.1"/>
    <property type="molecule type" value="Genomic_DNA"/>
</dbReference>
<dbReference type="InterPro" id="IPR039261">
    <property type="entry name" value="FNR_nucleotide-bd"/>
</dbReference>
<dbReference type="PANTHER" id="PTHR46091:SF3">
    <property type="entry name" value="AMINE OXIDASE DOMAIN-CONTAINING PROTEIN"/>
    <property type="match status" value="1"/>
</dbReference>
<dbReference type="SUPFAM" id="SSF51905">
    <property type="entry name" value="FAD/NAD(P)-binding domain"/>
    <property type="match status" value="1"/>
</dbReference>
<dbReference type="KEGG" id="fax:FUAX_09570"/>
<dbReference type="CDD" id="cd00322">
    <property type="entry name" value="FNR_like"/>
    <property type="match status" value="1"/>
</dbReference>
<protein>
    <recommendedName>
        <fullName evidence="6">FAD-binding FR-type domain-containing protein</fullName>
    </recommendedName>
</protein>
<evidence type="ECO:0000313" key="8">
    <source>
        <dbReference type="Proteomes" id="UP001348817"/>
    </source>
</evidence>
<feature type="domain" description="FAD-binding FR-type" evidence="6">
    <location>
        <begin position="516"/>
        <end position="618"/>
    </location>
</feature>
<dbReference type="InterPro" id="IPR017927">
    <property type="entry name" value="FAD-bd_FR_type"/>
</dbReference>
<dbReference type="Gene3D" id="2.40.30.10">
    <property type="entry name" value="Translation factors"/>
    <property type="match status" value="1"/>
</dbReference>
<sequence length="740" mass="82382">MSNYDAVIIGGGLGGLTTGAILSKKGKRVLLLEQHYVPGGCATTFKRKDYLMEVGLHAMDTYLCRDIKRELFDTLGVTDNVEFLQTPEFYRYIGGDIDFVLPEGGREKALKKLGEMFPEDRKGLNKLFDFIFKILEELPRFPVERWKYRLMFPTIPFLFPGLTKATYGATVGEWLDKNIKNEKLKLILLGNIFYYHDDPYTASMVYFGLGQASYFGGGGHFIKGGSQKLSDHLAKVINENGGKVLLGKKATEILIKNGKASGVVFRNAFDENAPSERADADVVIGNAAMPAVAEMLPSPQKEKIKKTMKGLKPFNSLITVYIGFKKTPKSLGWGNYSTMVGSDKLQSIKGLADNLKGVWSERTFTFLDYSQIDSGLAPEGKSVGTICSVDHLSAWEGLSDEEYATRKEEAAHAFFDRMEKYLPGFRDAIDYYEVGTAKTLARFTGNTNASPYGWAQMPGQTGMSRPHLQSPVKGLYFASAWTFPGGGFTGAILSAYYCAKLLEGKVDSAETPVPYDDGRVVKLIERKEVAEDTMELVFEKPEDFRFEAGQYAVLQLDAPADNSLDMAIRRMSIASHADDSDLRFAMRKSSSAFKRSCDQMTPGDTATIYSPMGDFVLEEDSENIVFLIAGIGVTPVLPMLKELEKRNHKGRVTLFYSNRHKEEAAYHKRFEAVSLKGFQYVPIITGTEGRLNRQLMEKHLGDLRNHRYYMVGTSGFLTSMSAILDSAGVEPQQVYCDDFG</sequence>
<keyword evidence="5" id="KW-0520">NAD</keyword>
<dbReference type="Proteomes" id="UP001348817">
    <property type="component" value="Chromosome"/>
</dbReference>
<gene>
    <name evidence="7" type="ORF">FUAX_09570</name>
</gene>
<keyword evidence="8" id="KW-1185">Reference proteome</keyword>
<dbReference type="Pfam" id="PF00175">
    <property type="entry name" value="NAD_binding_1"/>
    <property type="match status" value="1"/>
</dbReference>
<evidence type="ECO:0000256" key="5">
    <source>
        <dbReference type="ARBA" id="ARBA00023027"/>
    </source>
</evidence>
<dbReference type="InterPro" id="IPR052206">
    <property type="entry name" value="Retinol_saturase"/>
</dbReference>
<dbReference type="RefSeq" id="WP_338393780.1">
    <property type="nucleotide sequence ID" value="NZ_AP025314.1"/>
</dbReference>
<evidence type="ECO:0000313" key="7">
    <source>
        <dbReference type="EMBL" id="BDD08525.1"/>
    </source>
</evidence>
<evidence type="ECO:0000256" key="3">
    <source>
        <dbReference type="ARBA" id="ARBA00022827"/>
    </source>
</evidence>
<keyword evidence="4" id="KW-0521">NADP</keyword>
<accession>A0AAU9CH15</accession>
<dbReference type="PROSITE" id="PS51384">
    <property type="entry name" value="FAD_FR"/>
    <property type="match status" value="1"/>
</dbReference>
<keyword evidence="2" id="KW-0732">Signal</keyword>
<dbReference type="PANTHER" id="PTHR46091">
    <property type="entry name" value="BLR7054 PROTEIN"/>
    <property type="match status" value="1"/>
</dbReference>
<dbReference type="AlphaFoldDB" id="A0AAU9CH15"/>
<evidence type="ECO:0000259" key="6">
    <source>
        <dbReference type="PROSITE" id="PS51384"/>
    </source>
</evidence>
<evidence type="ECO:0000256" key="2">
    <source>
        <dbReference type="ARBA" id="ARBA00022729"/>
    </source>
</evidence>
<dbReference type="Gene3D" id="3.40.50.80">
    <property type="entry name" value="Nucleotide-binding domain of ferredoxin-NADP reductase (FNR) module"/>
    <property type="match status" value="1"/>
</dbReference>
<dbReference type="Gene3D" id="3.50.50.60">
    <property type="entry name" value="FAD/NAD(P)-binding domain"/>
    <property type="match status" value="2"/>
</dbReference>
<reference evidence="7 8" key="1">
    <citation type="submission" date="2021-12" db="EMBL/GenBank/DDBJ databases">
        <title>Genome sequencing of bacteria with rrn-lacking chromosome and rrn-plasmid.</title>
        <authorList>
            <person name="Anda M."/>
            <person name="Iwasaki W."/>
        </authorList>
    </citation>
    <scope>NUCLEOTIDE SEQUENCE [LARGE SCALE GENOMIC DNA]</scope>
    <source>
        <strain evidence="7 8">DSM 100852</strain>
    </source>
</reference>
<evidence type="ECO:0000256" key="4">
    <source>
        <dbReference type="ARBA" id="ARBA00022857"/>
    </source>
</evidence>
<dbReference type="SUPFAM" id="SSF52343">
    <property type="entry name" value="Ferredoxin reductase-like, C-terminal NADP-linked domain"/>
    <property type="match status" value="1"/>
</dbReference>
<dbReference type="Pfam" id="PF01593">
    <property type="entry name" value="Amino_oxidase"/>
    <property type="match status" value="1"/>
</dbReference>
<organism evidence="7 8">
    <name type="scientific">Fulvitalea axinellae</name>
    <dbReference type="NCBI Taxonomy" id="1182444"/>
    <lineage>
        <taxon>Bacteria</taxon>
        <taxon>Pseudomonadati</taxon>
        <taxon>Bacteroidota</taxon>
        <taxon>Cytophagia</taxon>
        <taxon>Cytophagales</taxon>
        <taxon>Persicobacteraceae</taxon>
        <taxon>Fulvitalea</taxon>
    </lineage>
</organism>
<dbReference type="InterPro" id="IPR017938">
    <property type="entry name" value="Riboflavin_synthase-like_b-brl"/>
</dbReference>
<keyword evidence="3" id="KW-0274">FAD</keyword>
<dbReference type="PRINTS" id="PR00410">
    <property type="entry name" value="PHEHYDRXLASE"/>
</dbReference>
<dbReference type="SUPFAM" id="SSF63380">
    <property type="entry name" value="Riboflavin synthase domain-like"/>
    <property type="match status" value="1"/>
</dbReference>